<feature type="transmembrane region" description="Helical" evidence="7">
    <location>
        <begin position="6"/>
        <end position="24"/>
    </location>
</feature>
<feature type="transmembrane region" description="Helical" evidence="7">
    <location>
        <begin position="121"/>
        <end position="139"/>
    </location>
</feature>
<comment type="caution">
    <text evidence="9">The sequence shown here is derived from an EMBL/GenBank/DDBJ whole genome shotgun (WGS) entry which is preliminary data.</text>
</comment>
<dbReference type="InterPro" id="IPR016169">
    <property type="entry name" value="FAD-bd_PCMH_sub2"/>
</dbReference>
<name>A0A8J7Q491_9BACT</name>
<dbReference type="SMART" id="SM01091">
    <property type="entry name" value="CorC_HlyC"/>
    <property type="match status" value="1"/>
</dbReference>
<dbReference type="FunFam" id="3.10.580.10:FF:000002">
    <property type="entry name" value="Magnesium/cobalt efflux protein CorC"/>
    <property type="match status" value="1"/>
</dbReference>
<dbReference type="InterPro" id="IPR005170">
    <property type="entry name" value="Transptr-assoc_dom"/>
</dbReference>
<dbReference type="PANTHER" id="PTHR22777:SF32">
    <property type="entry name" value="UPF0053 INNER MEMBRANE PROTEIN YFJD"/>
    <property type="match status" value="1"/>
</dbReference>
<organism evidence="9 10">
    <name type="scientific">Acanthopleuribacter pedis</name>
    <dbReference type="NCBI Taxonomy" id="442870"/>
    <lineage>
        <taxon>Bacteria</taxon>
        <taxon>Pseudomonadati</taxon>
        <taxon>Acidobacteriota</taxon>
        <taxon>Holophagae</taxon>
        <taxon>Acanthopleuribacterales</taxon>
        <taxon>Acanthopleuribacteraceae</taxon>
        <taxon>Acanthopleuribacter</taxon>
    </lineage>
</organism>
<dbReference type="GO" id="GO:0050660">
    <property type="term" value="F:flavin adenine dinucleotide binding"/>
    <property type="evidence" value="ECO:0007669"/>
    <property type="project" value="InterPro"/>
</dbReference>
<dbReference type="PROSITE" id="PS51371">
    <property type="entry name" value="CBS"/>
    <property type="match status" value="2"/>
</dbReference>
<evidence type="ECO:0000259" key="8">
    <source>
        <dbReference type="PROSITE" id="PS51371"/>
    </source>
</evidence>
<protein>
    <submittedName>
        <fullName evidence="9">HlyC/CorC family transporter</fullName>
    </submittedName>
</protein>
<keyword evidence="7" id="KW-1133">Transmembrane helix</keyword>
<dbReference type="PANTHER" id="PTHR22777">
    <property type="entry name" value="HEMOLYSIN-RELATED"/>
    <property type="match status" value="1"/>
</dbReference>
<evidence type="ECO:0000256" key="7">
    <source>
        <dbReference type="SAM" id="Phobius"/>
    </source>
</evidence>
<accession>A0A8J7Q491</accession>
<evidence type="ECO:0000313" key="9">
    <source>
        <dbReference type="EMBL" id="MBO1318915.1"/>
    </source>
</evidence>
<comment type="subcellular location">
    <subcellularLocation>
        <location evidence="1">Cell membrane</location>
        <topology evidence="1">Multi-pass membrane protein</topology>
    </subcellularLocation>
</comment>
<dbReference type="InterPro" id="IPR000644">
    <property type="entry name" value="CBS_dom"/>
</dbReference>
<dbReference type="Pfam" id="PF03471">
    <property type="entry name" value="CorC_HlyC"/>
    <property type="match status" value="1"/>
</dbReference>
<keyword evidence="7" id="KW-0472">Membrane</keyword>
<dbReference type="Gene3D" id="3.30.465.10">
    <property type="match status" value="1"/>
</dbReference>
<evidence type="ECO:0000256" key="4">
    <source>
        <dbReference type="ARBA" id="ARBA00022737"/>
    </source>
</evidence>
<reference evidence="9" key="1">
    <citation type="submission" date="2021-03" db="EMBL/GenBank/DDBJ databases">
        <authorList>
            <person name="Wang G."/>
        </authorList>
    </citation>
    <scope>NUCLEOTIDE SEQUENCE</scope>
    <source>
        <strain evidence="9">KCTC 12899</strain>
    </source>
</reference>
<dbReference type="Proteomes" id="UP000664417">
    <property type="component" value="Unassembled WGS sequence"/>
</dbReference>
<dbReference type="SUPFAM" id="SSF54631">
    <property type="entry name" value="CBS-domain pair"/>
    <property type="match status" value="1"/>
</dbReference>
<dbReference type="CDD" id="cd04590">
    <property type="entry name" value="CBS_pair_CorC_HlyC_assoc"/>
    <property type="match status" value="1"/>
</dbReference>
<dbReference type="GO" id="GO:0005886">
    <property type="term" value="C:plasma membrane"/>
    <property type="evidence" value="ECO:0007669"/>
    <property type="project" value="UniProtKB-SubCell"/>
</dbReference>
<dbReference type="InterPro" id="IPR044751">
    <property type="entry name" value="Ion_transp-like_CBS"/>
</dbReference>
<dbReference type="SUPFAM" id="SSF56176">
    <property type="entry name" value="FAD-binding/transporter-associated domain-like"/>
    <property type="match status" value="1"/>
</dbReference>
<feature type="domain" description="CBS" evidence="8">
    <location>
        <begin position="203"/>
        <end position="262"/>
    </location>
</feature>
<evidence type="ECO:0000256" key="1">
    <source>
        <dbReference type="ARBA" id="ARBA00004651"/>
    </source>
</evidence>
<keyword evidence="7" id="KW-0812">Transmembrane</keyword>
<evidence type="ECO:0000256" key="5">
    <source>
        <dbReference type="ARBA" id="ARBA00023122"/>
    </source>
</evidence>
<dbReference type="InterPro" id="IPR036318">
    <property type="entry name" value="FAD-bd_PCMH-like_sf"/>
</dbReference>
<proteinExistence type="inferred from homology"/>
<evidence type="ECO:0000256" key="6">
    <source>
        <dbReference type="PROSITE-ProRule" id="PRU00703"/>
    </source>
</evidence>
<dbReference type="Gene3D" id="3.10.580.10">
    <property type="entry name" value="CBS-domain"/>
    <property type="match status" value="1"/>
</dbReference>
<dbReference type="Pfam" id="PF00571">
    <property type="entry name" value="CBS"/>
    <property type="match status" value="2"/>
</dbReference>
<keyword evidence="3" id="KW-1003">Cell membrane</keyword>
<dbReference type="InterPro" id="IPR046342">
    <property type="entry name" value="CBS_dom_sf"/>
</dbReference>
<feature type="transmembrane region" description="Helical" evidence="7">
    <location>
        <begin position="92"/>
        <end position="114"/>
    </location>
</feature>
<evidence type="ECO:0000256" key="3">
    <source>
        <dbReference type="ARBA" id="ARBA00022475"/>
    </source>
</evidence>
<dbReference type="RefSeq" id="WP_207858733.1">
    <property type="nucleotide sequence ID" value="NZ_JAFREP010000007.1"/>
</dbReference>
<dbReference type="EMBL" id="JAFREP010000007">
    <property type="protein sequence ID" value="MBO1318915.1"/>
    <property type="molecule type" value="Genomic_DNA"/>
</dbReference>
<dbReference type="AlphaFoldDB" id="A0A8J7Q491"/>
<evidence type="ECO:0000313" key="10">
    <source>
        <dbReference type="Proteomes" id="UP000664417"/>
    </source>
</evidence>
<gene>
    <name evidence="9" type="ORF">J3U88_10625</name>
</gene>
<feature type="domain" description="CBS" evidence="8">
    <location>
        <begin position="266"/>
        <end position="323"/>
    </location>
</feature>
<keyword evidence="4" id="KW-0677">Repeat</keyword>
<keyword evidence="5 6" id="KW-0129">CBS domain</keyword>
<keyword evidence="10" id="KW-1185">Reference proteome</keyword>
<sequence length="429" mass="48277">MEDGSYWSISLIATAIVFMVLRFLNNLLKAAFISLGSISLLALTEKSRENNRLQAYLTPPHRLALAAQIFDKVSLVIVAGALLALVPMPLPVWGFPAFIVYLVLFDSVLTTMIAARWSESIITYLFPVMFPFYSTFWIVTKLTLDAAGSFEATEENEEDEEDAPEDIAAFIKAGADEGIITEDESSLLKNVLQFDETIVREVMTPRTDMECVEMSQDKSAVLEVFKRTKFSRLPVYRGNIDHIEGVLRFKDLMAVIDDDTQTLQSLVMEPVFVHDRRPLNELLQEMLMSRMQMAIVIDEYGGTSGLITLEDVVEELVGEIHDEHETPDEDWIVPVGQGTYLVDGRLLLEEFCEMFAVDVDQEDIDTLGGFIFYREGHIPKPGEKLKIGDILAEIDKADDRRIYKIKITPPKPIVFSPNSSGYESKPLSA</sequence>
<evidence type="ECO:0000256" key="2">
    <source>
        <dbReference type="ARBA" id="ARBA00006337"/>
    </source>
</evidence>
<comment type="similarity">
    <text evidence="2">Belongs to the UPF0053 family.</text>
</comment>